<keyword evidence="3 4" id="KW-0408">Iron</keyword>
<feature type="compositionally biased region" description="Low complexity" evidence="5">
    <location>
        <begin position="202"/>
        <end position="211"/>
    </location>
</feature>
<keyword evidence="1 4" id="KW-0349">Heme</keyword>
<dbReference type="InterPro" id="IPR018506">
    <property type="entry name" value="Cyt_B5_heme-BS"/>
</dbReference>
<gene>
    <name evidence="8" type="ORF">PG994_007971</name>
</gene>
<evidence type="ECO:0000256" key="6">
    <source>
        <dbReference type="SAM" id="SignalP"/>
    </source>
</evidence>
<dbReference type="InterPro" id="IPR001199">
    <property type="entry name" value="Cyt_B5-like_heme/steroid-bd"/>
</dbReference>
<comment type="caution">
    <text evidence="8">The sequence shown here is derived from an EMBL/GenBank/DDBJ whole genome shotgun (WGS) entry which is preliminary data.</text>
</comment>
<evidence type="ECO:0000313" key="9">
    <source>
        <dbReference type="Proteomes" id="UP001480595"/>
    </source>
</evidence>
<dbReference type="RefSeq" id="XP_066714867.1">
    <property type="nucleotide sequence ID" value="XM_066859380.1"/>
</dbReference>
<dbReference type="Proteomes" id="UP001480595">
    <property type="component" value="Unassembled WGS sequence"/>
</dbReference>
<feature type="compositionally biased region" description="Low complexity" evidence="5">
    <location>
        <begin position="184"/>
        <end position="193"/>
    </location>
</feature>
<dbReference type="PANTHER" id="PTHR46237">
    <property type="entry name" value="CYTOCHROME B5 REDUCTASE 4 FAMILY MEMBER"/>
    <property type="match status" value="1"/>
</dbReference>
<evidence type="ECO:0000259" key="7">
    <source>
        <dbReference type="PROSITE" id="PS50255"/>
    </source>
</evidence>
<dbReference type="Gene3D" id="3.10.120.10">
    <property type="entry name" value="Cytochrome b5-like heme/steroid binding domain"/>
    <property type="match status" value="1"/>
</dbReference>
<feature type="signal peptide" evidence="6">
    <location>
        <begin position="1"/>
        <end position="19"/>
    </location>
</feature>
<dbReference type="InterPro" id="IPR051872">
    <property type="entry name" value="Cytochrome_b5/Flavoprotein_Rdt"/>
</dbReference>
<sequence>MALVGLSLVLAPVVWVVFSRPPFLQRWFASLWSSYPRPPQIDQPPRDHDGVPRAGQEQEGGEEEVKSPVTITTTSADDGASASSSRKPVDQIAPSRPVNSSPAKPPTVEEPSQTTPKAPASQPYPNGSIPSLSLSPTPSPNTSAPKLVAPPASAAAVARSNAPAMPPPAPPTFSAPIIPDPSFSSPATSAAAMMPPPPRPPTLNNLNPAATSHHSNSNSLAAPNSFARAARQPGSSTLAPPPTHTSKPAKPSRKVMLEPGHSPLDWARLAQSPTSDLRNLPAGTPYIKVTPSQLRTMTGRRGKDAWTALGGRVYNITPYVAFHPGGGPELLRAAGRDGTCLFGEIHPWVNYEGMLASCMIGMLVEEGEEKKSEMDSMD</sequence>
<evidence type="ECO:0000256" key="4">
    <source>
        <dbReference type="RuleBase" id="RU362121"/>
    </source>
</evidence>
<protein>
    <submittedName>
        <fullName evidence="8">Cytochrome b5 reductase 4</fullName>
    </submittedName>
</protein>
<name>A0ABR1URQ8_9PEZI</name>
<feature type="compositionally biased region" description="Polar residues" evidence="5">
    <location>
        <begin position="212"/>
        <end position="222"/>
    </location>
</feature>
<keyword evidence="6" id="KW-0732">Signal</keyword>
<dbReference type="PROSITE" id="PS00191">
    <property type="entry name" value="CYTOCHROME_B5_1"/>
    <property type="match status" value="1"/>
</dbReference>
<dbReference type="PANTHER" id="PTHR46237:SF1">
    <property type="entry name" value="CYTOCHROME B5 REDUCTASE 4"/>
    <property type="match status" value="1"/>
</dbReference>
<dbReference type="SUPFAM" id="SSF55856">
    <property type="entry name" value="Cytochrome b5-like heme/steroid binding domain"/>
    <property type="match status" value="1"/>
</dbReference>
<proteinExistence type="inferred from homology"/>
<feature type="chain" id="PRO_5045438060" evidence="6">
    <location>
        <begin position="20"/>
        <end position="378"/>
    </location>
</feature>
<evidence type="ECO:0000256" key="5">
    <source>
        <dbReference type="SAM" id="MobiDB-lite"/>
    </source>
</evidence>
<dbReference type="SMART" id="SM01117">
    <property type="entry name" value="Cyt-b5"/>
    <property type="match status" value="1"/>
</dbReference>
<dbReference type="InterPro" id="IPR036400">
    <property type="entry name" value="Cyt_B5-like_heme/steroid_sf"/>
</dbReference>
<feature type="domain" description="Cytochrome b5 heme-binding" evidence="7">
    <location>
        <begin position="286"/>
        <end position="364"/>
    </location>
</feature>
<reference evidence="8 9" key="1">
    <citation type="submission" date="2023-01" db="EMBL/GenBank/DDBJ databases">
        <title>Analysis of 21 Apiospora genomes using comparative genomics revels a genus with tremendous synthesis potential of carbohydrate active enzymes and secondary metabolites.</title>
        <authorList>
            <person name="Sorensen T."/>
        </authorList>
    </citation>
    <scope>NUCLEOTIDE SEQUENCE [LARGE SCALE GENOMIC DNA]</scope>
    <source>
        <strain evidence="8 9">CBS 135458</strain>
    </source>
</reference>
<evidence type="ECO:0000256" key="1">
    <source>
        <dbReference type="ARBA" id="ARBA00022617"/>
    </source>
</evidence>
<feature type="compositionally biased region" description="Low complexity" evidence="5">
    <location>
        <begin position="130"/>
        <end position="163"/>
    </location>
</feature>
<comment type="similarity">
    <text evidence="4">Belongs to the cytochrome b5 family.</text>
</comment>
<dbReference type="PROSITE" id="PS50255">
    <property type="entry name" value="CYTOCHROME_B5_2"/>
    <property type="match status" value="1"/>
</dbReference>
<evidence type="ECO:0000313" key="8">
    <source>
        <dbReference type="EMBL" id="KAK8061605.1"/>
    </source>
</evidence>
<feature type="region of interest" description="Disordered" evidence="5">
    <location>
        <begin position="39"/>
        <end position="259"/>
    </location>
</feature>
<dbReference type="Pfam" id="PF00173">
    <property type="entry name" value="Cyt-b5"/>
    <property type="match status" value="1"/>
</dbReference>
<dbReference type="EMBL" id="JAQQWL010000008">
    <property type="protein sequence ID" value="KAK8061605.1"/>
    <property type="molecule type" value="Genomic_DNA"/>
</dbReference>
<dbReference type="GeneID" id="92092443"/>
<feature type="compositionally biased region" description="Pro residues" evidence="5">
    <location>
        <begin position="164"/>
        <end position="173"/>
    </location>
</feature>
<evidence type="ECO:0000256" key="3">
    <source>
        <dbReference type="ARBA" id="ARBA00023004"/>
    </source>
</evidence>
<feature type="compositionally biased region" description="Low complexity" evidence="5">
    <location>
        <begin position="72"/>
        <end position="85"/>
    </location>
</feature>
<organism evidence="8 9">
    <name type="scientific">Apiospora phragmitis</name>
    <dbReference type="NCBI Taxonomy" id="2905665"/>
    <lineage>
        <taxon>Eukaryota</taxon>
        <taxon>Fungi</taxon>
        <taxon>Dikarya</taxon>
        <taxon>Ascomycota</taxon>
        <taxon>Pezizomycotina</taxon>
        <taxon>Sordariomycetes</taxon>
        <taxon>Xylariomycetidae</taxon>
        <taxon>Amphisphaeriales</taxon>
        <taxon>Apiosporaceae</taxon>
        <taxon>Apiospora</taxon>
    </lineage>
</organism>
<keyword evidence="2 4" id="KW-0479">Metal-binding</keyword>
<keyword evidence="9" id="KW-1185">Reference proteome</keyword>
<evidence type="ECO:0000256" key="2">
    <source>
        <dbReference type="ARBA" id="ARBA00022723"/>
    </source>
</evidence>
<accession>A0ABR1URQ8</accession>